<dbReference type="EMBL" id="GBEZ01010753">
    <property type="protein sequence ID" value="JAC74964.1"/>
    <property type="molecule type" value="Transcribed_RNA"/>
</dbReference>
<protein>
    <submittedName>
        <fullName evidence="2">Uncharacterized protein</fullName>
    </submittedName>
</protein>
<organism evidence="2">
    <name type="scientific">Tetraselmis sp. GSL018</name>
    <dbReference type="NCBI Taxonomy" id="582737"/>
    <lineage>
        <taxon>Eukaryota</taxon>
        <taxon>Viridiplantae</taxon>
        <taxon>Chlorophyta</taxon>
        <taxon>core chlorophytes</taxon>
        <taxon>Chlorodendrophyceae</taxon>
        <taxon>Chlorodendrales</taxon>
        <taxon>Chlorodendraceae</taxon>
        <taxon>Tetraselmis</taxon>
    </lineage>
</organism>
<sequence length="50" mass="5700">MYGERVRRTGSGYKSFSHNEGFSWPQSPTDKRIARAQVQTQKNSFHAAKA</sequence>
<gene>
    <name evidence="2" type="ORF">TSPGSL018_24517</name>
</gene>
<proteinExistence type="predicted"/>
<dbReference type="AlphaFoldDB" id="A0A061RW16"/>
<reference evidence="2" key="1">
    <citation type="submission" date="2014-05" db="EMBL/GenBank/DDBJ databases">
        <title>The transcriptome of the halophilic microalga Tetraselmis sp. GSL018 isolated from the Great Salt Lake, Utah.</title>
        <authorList>
            <person name="Jinkerson R.E."/>
            <person name="D'Adamo S."/>
            <person name="Posewitz M.C."/>
        </authorList>
    </citation>
    <scope>NUCLEOTIDE SEQUENCE</scope>
    <source>
        <strain evidence="2">GSL018</strain>
    </source>
</reference>
<feature type="region of interest" description="Disordered" evidence="1">
    <location>
        <begin position="1"/>
        <end position="50"/>
    </location>
</feature>
<accession>A0A061RW16</accession>
<name>A0A061RW16_9CHLO</name>
<evidence type="ECO:0000313" key="2">
    <source>
        <dbReference type="EMBL" id="JAC74964.1"/>
    </source>
</evidence>
<evidence type="ECO:0000256" key="1">
    <source>
        <dbReference type="SAM" id="MobiDB-lite"/>
    </source>
</evidence>
<feature type="compositionally biased region" description="Polar residues" evidence="1">
    <location>
        <begin position="12"/>
        <end position="28"/>
    </location>
</feature>